<evidence type="ECO:0000313" key="8">
    <source>
        <dbReference type="EMBL" id="NYJ74791.1"/>
    </source>
</evidence>
<dbReference type="RefSeq" id="WP_179480962.1">
    <property type="nucleotide sequence ID" value="NZ_JACCFW010000001.1"/>
</dbReference>
<comment type="similarity">
    <text evidence="1">In the N-terminal section; belongs to the CoaE family.</text>
</comment>
<dbReference type="AlphaFoldDB" id="A0A853DJ37"/>
<keyword evidence="6 8" id="KW-0808">Transferase</keyword>
<comment type="caution">
    <text evidence="8">The sequence shown here is derived from an EMBL/GenBank/DDBJ whole genome shotgun (WGS) entry which is preliminary data.</text>
</comment>
<keyword evidence="4 6" id="KW-0547">Nucleotide-binding</keyword>
<dbReference type="GO" id="GO:0004140">
    <property type="term" value="F:dephospho-CoA kinase activity"/>
    <property type="evidence" value="ECO:0007669"/>
    <property type="project" value="UniProtKB-UniRule"/>
</dbReference>
<comment type="subcellular location">
    <subcellularLocation>
        <location evidence="6">Cytoplasm</location>
    </subcellularLocation>
</comment>
<dbReference type="InterPro" id="IPR027417">
    <property type="entry name" value="P-loop_NTPase"/>
</dbReference>
<dbReference type="HAMAP" id="MF_00376">
    <property type="entry name" value="Dephospho_CoA_kinase"/>
    <property type="match status" value="1"/>
</dbReference>
<dbReference type="CDD" id="cd02022">
    <property type="entry name" value="DPCK"/>
    <property type="match status" value="1"/>
</dbReference>
<dbReference type="SUPFAM" id="SSF81301">
    <property type="entry name" value="Nucleotidyltransferase"/>
    <property type="match status" value="1"/>
</dbReference>
<keyword evidence="9" id="KW-1185">Reference proteome</keyword>
<accession>A0A853DJ37</accession>
<dbReference type="SUPFAM" id="SSF52540">
    <property type="entry name" value="P-loop containing nucleoside triphosphate hydrolases"/>
    <property type="match status" value="1"/>
</dbReference>
<evidence type="ECO:0000313" key="9">
    <source>
        <dbReference type="Proteomes" id="UP000571817"/>
    </source>
</evidence>
<protein>
    <recommendedName>
        <fullName evidence="6 7">Dephospho-CoA kinase</fullName>
        <ecNumber evidence="6 7">2.7.1.24</ecNumber>
    </recommendedName>
    <alternativeName>
        <fullName evidence="6">Dephosphocoenzyme A kinase</fullName>
    </alternativeName>
</protein>
<dbReference type="Gene3D" id="3.40.50.300">
    <property type="entry name" value="P-loop containing nucleotide triphosphate hydrolases"/>
    <property type="match status" value="1"/>
</dbReference>
<dbReference type="InterPro" id="IPR007344">
    <property type="entry name" value="GrpB/CoaE"/>
</dbReference>
<dbReference type="PANTHER" id="PTHR10695:SF46">
    <property type="entry name" value="BIFUNCTIONAL COENZYME A SYNTHASE-RELATED"/>
    <property type="match status" value="1"/>
</dbReference>
<evidence type="ECO:0000256" key="6">
    <source>
        <dbReference type="HAMAP-Rule" id="MF_00376"/>
    </source>
</evidence>
<comment type="pathway">
    <text evidence="6">Cofactor biosynthesis; coenzyme A biosynthesis; CoA from (R)-pantothenate: step 5/5.</text>
</comment>
<evidence type="ECO:0000256" key="3">
    <source>
        <dbReference type="ARBA" id="ARBA00022490"/>
    </source>
</evidence>
<name>A0A853DJ37_9MICO</name>
<keyword evidence="3 6" id="KW-0963">Cytoplasm</keyword>
<dbReference type="Pfam" id="PF04229">
    <property type="entry name" value="GrpB"/>
    <property type="match status" value="1"/>
</dbReference>
<dbReference type="NCBIfam" id="TIGR00152">
    <property type="entry name" value="dephospho-CoA kinase"/>
    <property type="match status" value="1"/>
</dbReference>
<feature type="binding site" evidence="6">
    <location>
        <begin position="11"/>
        <end position="16"/>
    </location>
    <ligand>
        <name>ATP</name>
        <dbReference type="ChEBI" id="CHEBI:30616"/>
    </ligand>
</feature>
<evidence type="ECO:0000256" key="2">
    <source>
        <dbReference type="ARBA" id="ARBA00011058"/>
    </source>
</evidence>
<evidence type="ECO:0000256" key="4">
    <source>
        <dbReference type="ARBA" id="ARBA00022741"/>
    </source>
</evidence>
<keyword evidence="6" id="KW-0173">Coenzyme A biosynthesis</keyword>
<dbReference type="UniPathway" id="UPA00241">
    <property type="reaction ID" value="UER00356"/>
</dbReference>
<dbReference type="GO" id="GO:0005737">
    <property type="term" value="C:cytoplasm"/>
    <property type="evidence" value="ECO:0007669"/>
    <property type="project" value="UniProtKB-SubCell"/>
</dbReference>
<dbReference type="EMBL" id="JACCFW010000001">
    <property type="protein sequence ID" value="NYJ74791.1"/>
    <property type="molecule type" value="Genomic_DNA"/>
</dbReference>
<dbReference type="Gene3D" id="3.30.460.10">
    <property type="entry name" value="Beta Polymerase, domain 2"/>
    <property type="match status" value="1"/>
</dbReference>
<dbReference type="PROSITE" id="PS51219">
    <property type="entry name" value="DPCK"/>
    <property type="match status" value="1"/>
</dbReference>
<evidence type="ECO:0000256" key="7">
    <source>
        <dbReference type="NCBIfam" id="TIGR00152"/>
    </source>
</evidence>
<sequence length="400" mass="43545">MLRVGLTGGIGSGKSSVSGLLAERGAVVVDADRIAREVVEPGTPGLAQIEQRFGATVLAPDGTLDRPALGAIVFADPAARRDLEAITHPLIGIRTRGLIEQAGPDALVVHDQPLLVEMGLAPMNHLTVVVGASERTRVQRVVRDRGMTEQDARARIEAQAGDVARHVVADAWIDNDGTPDELADRVAALWDERLAPFEDNLRADRPVLREVCATVVLHEHRPEWEARAARVVARIRHQLDAARIPYAGVEHVGSTAVPGLIARDVVDVQLRMHRFEDGGDALAGALRAAAIVGLREQEVRPHDWAPRPADWRTLLAGGADPRDVLRVHVREDGSAGALAALSFRDWLRADTRERTAYSELKSTVAHQFSSHDYPAAIERWYARALPRAREWAQSTGWSPG</sequence>
<comment type="catalytic activity">
    <reaction evidence="6">
        <text>3'-dephospho-CoA + ATP = ADP + CoA + H(+)</text>
        <dbReference type="Rhea" id="RHEA:18245"/>
        <dbReference type="ChEBI" id="CHEBI:15378"/>
        <dbReference type="ChEBI" id="CHEBI:30616"/>
        <dbReference type="ChEBI" id="CHEBI:57287"/>
        <dbReference type="ChEBI" id="CHEBI:57328"/>
        <dbReference type="ChEBI" id="CHEBI:456216"/>
        <dbReference type="EC" id="2.7.1.24"/>
    </reaction>
</comment>
<comment type="similarity">
    <text evidence="2">In the C-terminal section; belongs to the UPF0157 (GrpB) family.</text>
</comment>
<dbReference type="GO" id="GO:0005524">
    <property type="term" value="F:ATP binding"/>
    <property type="evidence" value="ECO:0007669"/>
    <property type="project" value="UniProtKB-UniRule"/>
</dbReference>
<organism evidence="8 9">
    <name type="scientific">Allobranchiibius huperziae</name>
    <dbReference type="NCBI Taxonomy" id="1874116"/>
    <lineage>
        <taxon>Bacteria</taxon>
        <taxon>Bacillati</taxon>
        <taxon>Actinomycetota</taxon>
        <taxon>Actinomycetes</taxon>
        <taxon>Micrococcales</taxon>
        <taxon>Dermacoccaceae</taxon>
        <taxon>Allobranchiibius</taxon>
    </lineage>
</organism>
<dbReference type="GO" id="GO:0015937">
    <property type="term" value="P:coenzyme A biosynthetic process"/>
    <property type="evidence" value="ECO:0007669"/>
    <property type="project" value="UniProtKB-UniRule"/>
</dbReference>
<keyword evidence="6 8" id="KW-0418">Kinase</keyword>
<comment type="function">
    <text evidence="6">Catalyzes the phosphorylation of the 3'-hydroxyl group of dephosphocoenzyme A to form coenzyme A.</text>
</comment>
<evidence type="ECO:0000256" key="5">
    <source>
        <dbReference type="ARBA" id="ARBA00022840"/>
    </source>
</evidence>
<dbReference type="Pfam" id="PF01121">
    <property type="entry name" value="CoaE"/>
    <property type="match status" value="1"/>
</dbReference>
<dbReference type="InterPro" id="IPR043519">
    <property type="entry name" value="NT_sf"/>
</dbReference>
<dbReference type="InterPro" id="IPR001977">
    <property type="entry name" value="Depp_CoAkinase"/>
</dbReference>
<keyword evidence="5 6" id="KW-0067">ATP-binding</keyword>
<dbReference type="EC" id="2.7.1.24" evidence="6 7"/>
<dbReference type="PANTHER" id="PTHR10695">
    <property type="entry name" value="DEPHOSPHO-COA KINASE-RELATED"/>
    <property type="match status" value="1"/>
</dbReference>
<reference evidence="8 9" key="1">
    <citation type="submission" date="2020-07" db="EMBL/GenBank/DDBJ databases">
        <title>Sequencing the genomes of 1000 actinobacteria strains.</title>
        <authorList>
            <person name="Klenk H.-P."/>
        </authorList>
    </citation>
    <scope>NUCLEOTIDE SEQUENCE [LARGE SCALE GENOMIC DNA]</scope>
    <source>
        <strain evidence="8 9">DSM 29531</strain>
    </source>
</reference>
<proteinExistence type="inferred from homology"/>
<evidence type="ECO:0000256" key="1">
    <source>
        <dbReference type="ARBA" id="ARBA00008826"/>
    </source>
</evidence>
<dbReference type="Proteomes" id="UP000571817">
    <property type="component" value="Unassembled WGS sequence"/>
</dbReference>
<dbReference type="NCBIfam" id="NF002879">
    <property type="entry name" value="PRK03333.1"/>
    <property type="match status" value="1"/>
</dbReference>
<gene>
    <name evidence="6" type="primary">coaE</name>
    <name evidence="8" type="ORF">HNR15_001754</name>
</gene>
<comment type="similarity">
    <text evidence="6">Belongs to the CoaE family.</text>
</comment>